<dbReference type="EMBL" id="CAHP01000013">
    <property type="protein sequence ID" value="CCG40467.1"/>
    <property type="molecule type" value="Genomic_DNA"/>
</dbReference>
<comment type="caution">
    <text evidence="1">The sequence shown here is derived from an EMBL/GenBank/DDBJ whole genome shotgun (WGS) entry which is preliminary data.</text>
</comment>
<gene>
    <name evidence="1" type="ORF">PHAMO_200052</name>
</gene>
<name>H8FQ29_MAGML</name>
<dbReference type="AlphaFoldDB" id="H8FQ29"/>
<protein>
    <submittedName>
        <fullName evidence="1">Uncharacterized protein</fullName>
    </submittedName>
</protein>
<proteinExistence type="predicted"/>
<sequence>MLSGDLLPFCAFGITYSEIFCPRQKMLTAANRSVMIRSLNNGNENLVRIERVEIKFNFLCSFLIGVTVARLL</sequence>
<evidence type="ECO:0000313" key="2">
    <source>
        <dbReference type="Proteomes" id="UP000004169"/>
    </source>
</evidence>
<reference evidence="1 2" key="1">
    <citation type="journal article" date="2012" name="J. Bacteriol.">
        <title>Draft Genome Sequence of the Purple Photosynthetic Bacterium Phaeospirillum molischianum DSM120, a Particularly Versatile Bacterium.</title>
        <authorList>
            <person name="Duquesne K."/>
            <person name="Prima V."/>
            <person name="Ji B."/>
            <person name="Rouy Z."/>
            <person name="Medigue C."/>
            <person name="Talla E."/>
            <person name="Sturgis J.N."/>
        </authorList>
    </citation>
    <scope>NUCLEOTIDE SEQUENCE [LARGE SCALE GENOMIC DNA]</scope>
    <source>
        <strain evidence="2">DSM120</strain>
    </source>
</reference>
<dbReference type="Proteomes" id="UP000004169">
    <property type="component" value="Unassembled WGS sequence"/>
</dbReference>
<keyword evidence="2" id="KW-1185">Reference proteome</keyword>
<organism evidence="1 2">
    <name type="scientific">Magnetospirillum molischianum DSM 120</name>
    <dbReference type="NCBI Taxonomy" id="1150626"/>
    <lineage>
        <taxon>Bacteria</taxon>
        <taxon>Pseudomonadati</taxon>
        <taxon>Pseudomonadota</taxon>
        <taxon>Alphaproteobacteria</taxon>
        <taxon>Rhodospirillales</taxon>
        <taxon>Rhodospirillaceae</taxon>
        <taxon>Magnetospirillum</taxon>
    </lineage>
</organism>
<evidence type="ECO:0000313" key="1">
    <source>
        <dbReference type="EMBL" id="CCG40467.1"/>
    </source>
</evidence>
<accession>H8FQ29</accession>